<reference evidence="10 11" key="1">
    <citation type="journal article" date="2013" name="Genome Announc.">
        <title>Genome of the haloarchaeon Natronomonas moolapensis, a neutrophilic member of a previously haloalkaliphilic genus.</title>
        <authorList>
            <person name="Dyall-Smith M.L."/>
            <person name="Pfeiffer F."/>
            <person name="Oberwinkler T."/>
            <person name="Klee K."/>
            <person name="Rampp M."/>
            <person name="Palm P."/>
            <person name="Gross K."/>
            <person name="Schuster S.C."/>
            <person name="Oesterhelt D."/>
        </authorList>
    </citation>
    <scope>NUCLEOTIDE SEQUENCE [LARGE SCALE GENOMIC DNA]</scope>
    <source>
        <strain evidence="11">DSM 18674 / JCM 14361 / 8.8.11</strain>
    </source>
</reference>
<dbReference type="Proteomes" id="UP000011867">
    <property type="component" value="Chromosome"/>
</dbReference>
<dbReference type="PANTHER" id="PTHR42930">
    <property type="entry name" value="PHOSPHATE-SPECIFIC TRANSPORT SYSTEM ACCESSORY PROTEIN PHOU"/>
    <property type="match status" value="1"/>
</dbReference>
<evidence type="ECO:0000256" key="6">
    <source>
        <dbReference type="ARBA" id="ARBA00022592"/>
    </source>
</evidence>
<dbReference type="InterPro" id="IPR026022">
    <property type="entry name" value="PhoU_dom"/>
</dbReference>
<dbReference type="GO" id="GO:0030643">
    <property type="term" value="P:intracellular phosphate ion homeostasis"/>
    <property type="evidence" value="ECO:0007669"/>
    <property type="project" value="InterPro"/>
</dbReference>
<evidence type="ECO:0000256" key="4">
    <source>
        <dbReference type="ARBA" id="ARBA00022448"/>
    </source>
</evidence>
<keyword evidence="6 7" id="KW-0592">Phosphate transport</keyword>
<dbReference type="HOGENOM" id="CLU_078518_3_0_2"/>
<dbReference type="Gene3D" id="1.20.58.220">
    <property type="entry name" value="Phosphate transport system protein phou homolog 2, domain 2"/>
    <property type="match status" value="1"/>
</dbReference>
<comment type="subcellular location">
    <subcellularLocation>
        <location evidence="1 7">Cytoplasm</location>
    </subcellularLocation>
</comment>
<comment type="similarity">
    <text evidence="2 7">Belongs to the PhoU family.</text>
</comment>
<keyword evidence="11" id="KW-1185">Reference proteome</keyword>
<evidence type="ECO:0000256" key="7">
    <source>
        <dbReference type="PIRNR" id="PIRNR003107"/>
    </source>
</evidence>
<dbReference type="RefSeq" id="WP_015409722.1">
    <property type="nucleotide sequence ID" value="NC_020388.1"/>
</dbReference>
<sequence>MTRVEYQDQLDDLRENVVAMGETVLDRYDAALTALETKNESLAEEVIEGDGVINQRYLDLESDCIDLFALQQPVANDLRFVASSFKIITDLERVGDLAVNLAEYAIAAERERYPEIDLIHIGTETGAMVAEAIDAYEIGNAEQASAVAARDDEVDDLCSAAGDAVVEDLIRTDYDDEAEDVMDDVSRLLLTVRDLERVGDHAVNICARTVYMIDSDAGLIY</sequence>
<dbReference type="FunFam" id="1.20.58.220:FF:000004">
    <property type="entry name" value="Phosphate-specific transport system accessory protein PhoU"/>
    <property type="match status" value="1"/>
</dbReference>
<evidence type="ECO:0000256" key="8">
    <source>
        <dbReference type="SAM" id="Coils"/>
    </source>
</evidence>
<dbReference type="GeneID" id="14652954"/>
<dbReference type="STRING" id="268739.Nmlp_2805"/>
<keyword evidence="4 7" id="KW-0813">Transport</keyword>
<gene>
    <name evidence="10" type="primary">phoU3</name>
    <name evidence="10" type="ordered locus">Nmlp_2805</name>
</gene>
<evidence type="ECO:0000313" key="10">
    <source>
        <dbReference type="EMBL" id="CCQ36956.1"/>
    </source>
</evidence>
<feature type="domain" description="PhoU" evidence="9">
    <location>
        <begin position="120"/>
        <end position="208"/>
    </location>
</feature>
<keyword evidence="8" id="KW-0175">Coiled coil</keyword>
<dbReference type="AlphaFoldDB" id="M1XRT0"/>
<evidence type="ECO:0000313" key="11">
    <source>
        <dbReference type="Proteomes" id="UP000011867"/>
    </source>
</evidence>
<evidence type="ECO:0000256" key="3">
    <source>
        <dbReference type="ARBA" id="ARBA00011738"/>
    </source>
</evidence>
<dbReference type="InterPro" id="IPR038078">
    <property type="entry name" value="PhoU-like_sf"/>
</dbReference>
<evidence type="ECO:0000259" key="9">
    <source>
        <dbReference type="Pfam" id="PF01895"/>
    </source>
</evidence>
<dbReference type="GO" id="GO:0005737">
    <property type="term" value="C:cytoplasm"/>
    <property type="evidence" value="ECO:0007669"/>
    <property type="project" value="UniProtKB-SubCell"/>
</dbReference>
<accession>M1XRT0</accession>
<protein>
    <recommendedName>
        <fullName evidence="7">Phosphate-specific transport system accessory protein PhoU</fullName>
    </recommendedName>
</protein>
<dbReference type="Pfam" id="PF01895">
    <property type="entry name" value="PhoU"/>
    <property type="match status" value="2"/>
</dbReference>
<dbReference type="GO" id="GO:0006817">
    <property type="term" value="P:phosphate ion transport"/>
    <property type="evidence" value="ECO:0007669"/>
    <property type="project" value="UniProtKB-KW"/>
</dbReference>
<feature type="domain" description="PhoU" evidence="9">
    <location>
        <begin position="19"/>
        <end position="104"/>
    </location>
</feature>
<evidence type="ECO:0000256" key="2">
    <source>
        <dbReference type="ARBA" id="ARBA00008107"/>
    </source>
</evidence>
<dbReference type="PANTHER" id="PTHR42930:SF3">
    <property type="entry name" value="PHOSPHATE-SPECIFIC TRANSPORT SYSTEM ACCESSORY PROTEIN PHOU"/>
    <property type="match status" value="1"/>
</dbReference>
<dbReference type="NCBIfam" id="TIGR02135">
    <property type="entry name" value="phoU_full"/>
    <property type="match status" value="1"/>
</dbReference>
<dbReference type="SUPFAM" id="SSF109755">
    <property type="entry name" value="PhoU-like"/>
    <property type="match status" value="1"/>
</dbReference>
<organism evidence="10 11">
    <name type="scientific">Natronomonas moolapensis (strain DSM 18674 / CECT 7526 / JCM 14361 / 8.8.11)</name>
    <dbReference type="NCBI Taxonomy" id="268739"/>
    <lineage>
        <taxon>Archaea</taxon>
        <taxon>Methanobacteriati</taxon>
        <taxon>Methanobacteriota</taxon>
        <taxon>Stenosarchaea group</taxon>
        <taxon>Halobacteria</taxon>
        <taxon>Halobacteriales</taxon>
        <taxon>Natronomonadaceae</taxon>
        <taxon>Natronomonas</taxon>
    </lineage>
</organism>
<dbReference type="GO" id="GO:0045936">
    <property type="term" value="P:negative regulation of phosphate metabolic process"/>
    <property type="evidence" value="ECO:0007669"/>
    <property type="project" value="InterPro"/>
</dbReference>
<dbReference type="InterPro" id="IPR028366">
    <property type="entry name" value="PhoU"/>
</dbReference>
<proteinExistence type="inferred from homology"/>
<dbReference type="EMBL" id="HF582854">
    <property type="protein sequence ID" value="CCQ36956.1"/>
    <property type="molecule type" value="Genomic_DNA"/>
</dbReference>
<feature type="coiled-coil region" evidence="8">
    <location>
        <begin position="3"/>
        <end position="45"/>
    </location>
</feature>
<comment type="subunit">
    <text evidence="3 7">Homodimer.</text>
</comment>
<dbReference type="eggNOG" id="arCOG00232">
    <property type="taxonomic scope" value="Archaea"/>
</dbReference>
<keyword evidence="5 7" id="KW-0963">Cytoplasm</keyword>
<dbReference type="OrthoDB" id="7738at2157"/>
<dbReference type="PIRSF" id="PIRSF003107">
    <property type="entry name" value="PhoU"/>
    <property type="match status" value="1"/>
</dbReference>
<evidence type="ECO:0000256" key="1">
    <source>
        <dbReference type="ARBA" id="ARBA00004496"/>
    </source>
</evidence>
<evidence type="ECO:0000256" key="5">
    <source>
        <dbReference type="ARBA" id="ARBA00022490"/>
    </source>
</evidence>
<name>M1XRT0_NATM8</name>
<dbReference type="KEGG" id="nmo:Nmlp_2805"/>
<comment type="function">
    <text evidence="7">Plays a role in the regulation of phosphate uptake.</text>
</comment>